<comment type="similarity">
    <text evidence="1">Belongs to the DNA polymerase type-Y family.</text>
</comment>
<dbReference type="GO" id="GO:0006281">
    <property type="term" value="P:DNA repair"/>
    <property type="evidence" value="ECO:0007669"/>
    <property type="project" value="InterPro"/>
</dbReference>
<proteinExistence type="inferred from homology"/>
<dbReference type="PANTHER" id="PTHR35369:SF2">
    <property type="entry name" value="BLR3025 PROTEIN"/>
    <property type="match status" value="1"/>
</dbReference>
<keyword evidence="2" id="KW-0227">DNA damage</keyword>
<dbReference type="AlphaFoldDB" id="A0A1I5WBG2"/>
<dbReference type="GeneID" id="35873256"/>
<dbReference type="EMBL" id="FOWR01000046">
    <property type="protein sequence ID" value="SFQ17070.1"/>
    <property type="molecule type" value="Genomic_DNA"/>
</dbReference>
<evidence type="ECO:0000313" key="4">
    <source>
        <dbReference type="EMBL" id="SFQ17070.1"/>
    </source>
</evidence>
<dbReference type="InterPro" id="IPR001126">
    <property type="entry name" value="UmuC"/>
</dbReference>
<dbReference type="InterPro" id="IPR050356">
    <property type="entry name" value="SulA_CellDiv_inhibitor"/>
</dbReference>
<dbReference type="OrthoDB" id="5298951at2"/>
<evidence type="ECO:0000256" key="2">
    <source>
        <dbReference type="ARBA" id="ARBA00022763"/>
    </source>
</evidence>
<feature type="domain" description="UmuC" evidence="3">
    <location>
        <begin position="13"/>
        <end position="138"/>
    </location>
</feature>
<organism evidence="4 5">
    <name type="scientific">Enterovibrio norvegicus DSM 15893</name>
    <dbReference type="NCBI Taxonomy" id="1121869"/>
    <lineage>
        <taxon>Bacteria</taxon>
        <taxon>Pseudomonadati</taxon>
        <taxon>Pseudomonadota</taxon>
        <taxon>Gammaproteobacteria</taxon>
        <taxon>Vibrionales</taxon>
        <taxon>Vibrionaceae</taxon>
        <taxon>Enterovibrio</taxon>
    </lineage>
</organism>
<dbReference type="InterPro" id="IPR043502">
    <property type="entry name" value="DNA/RNA_pol_sf"/>
</dbReference>
<dbReference type="PANTHER" id="PTHR35369">
    <property type="entry name" value="BLR3025 PROTEIN-RELATED"/>
    <property type="match status" value="1"/>
</dbReference>
<dbReference type="SUPFAM" id="SSF56672">
    <property type="entry name" value="DNA/RNA polymerases"/>
    <property type="match status" value="1"/>
</dbReference>
<dbReference type="STRING" id="1121869.SAMN03084138_04247"/>
<dbReference type="CDD" id="cd03468">
    <property type="entry name" value="PolY_like"/>
    <property type="match status" value="1"/>
</dbReference>
<reference evidence="4 5" key="1">
    <citation type="submission" date="2016-10" db="EMBL/GenBank/DDBJ databases">
        <authorList>
            <person name="de Groot N.N."/>
        </authorList>
    </citation>
    <scope>NUCLEOTIDE SEQUENCE [LARGE SCALE GENOMIC DNA]</scope>
    <source>
        <strain evidence="4 5">DSM 15893</strain>
    </source>
</reference>
<dbReference type="Proteomes" id="UP000182692">
    <property type="component" value="Unassembled WGS sequence"/>
</dbReference>
<dbReference type="Pfam" id="PF00817">
    <property type="entry name" value="IMS"/>
    <property type="match status" value="1"/>
</dbReference>
<dbReference type="Gene3D" id="3.30.70.270">
    <property type="match status" value="1"/>
</dbReference>
<dbReference type="InterPro" id="IPR043128">
    <property type="entry name" value="Rev_trsase/Diguanyl_cyclase"/>
</dbReference>
<sequence>MMLWLYLYFPALFLNTLERDNDNQSPLIVLSRATGNVCQANQHAKEHGIRLGNDLGTASALCHALNVVDYDEEKEAERVQQLASLIYQVNADIIVHAPAGLMMKVSPMLALYGSLEAYWDALRPVLVEQQVQFHFAFSPYPEAAKQLAISGADCVFLTEENTRTALALLSVRQLGFSAAHVTQLERMGIRQAQQLLDLPLASLGQRFGKPLTAQIRRLTDTQLAHAATFTPPAYFLQSLELLHDIENSQTLCFPLQRMLREMEAFLQVREAVVPSITLYFAQRDHDEKTLTITAAAPESATSRWMTLLQLYLEKLKLDAPVMHIRLHADTLLPKQSPTQDLFAGKRGQLTPAELISLMQAKAGEHSVYGVSLKNDHRPEHAFHRQTPLMKSDQQLPEHLPARPSLLHMTPRPLMSRPAILAGPERISGGWWDRMPVQRDYFVARNTRGQLCWVFRNGMGEWFEHGLFC</sequence>
<evidence type="ECO:0000313" key="5">
    <source>
        <dbReference type="Proteomes" id="UP000182692"/>
    </source>
</evidence>
<name>A0A1I5WBG2_9GAMM</name>
<evidence type="ECO:0000259" key="3">
    <source>
        <dbReference type="Pfam" id="PF00817"/>
    </source>
</evidence>
<evidence type="ECO:0000256" key="1">
    <source>
        <dbReference type="ARBA" id="ARBA00010945"/>
    </source>
</evidence>
<gene>
    <name evidence="4" type="ORF">SAMN03084138_04247</name>
</gene>
<dbReference type="RefSeq" id="WP_074928515.1">
    <property type="nucleotide sequence ID" value="NZ_FOWR01000046.1"/>
</dbReference>
<accession>A0A1I5WBG2</accession>
<protein>
    <submittedName>
        <fullName evidence="4">Protein ImuB</fullName>
    </submittedName>
</protein>
<dbReference type="Gene3D" id="3.40.1170.60">
    <property type="match status" value="1"/>
</dbReference>